<protein>
    <recommendedName>
        <fullName evidence="2">NusB/RsmB/TIM44 domain-containing protein</fullName>
    </recommendedName>
</protein>
<dbReference type="AlphaFoldDB" id="X0TMJ8"/>
<comment type="caution">
    <text evidence="1">The sequence shown here is derived from an EMBL/GenBank/DDBJ whole genome shotgun (WGS) entry which is preliminary data.</text>
</comment>
<reference evidence="1" key="1">
    <citation type="journal article" date="2014" name="Front. Microbiol.">
        <title>High frequency of phylogenetically diverse reductive dehalogenase-homologous genes in deep subseafloor sedimentary metagenomes.</title>
        <authorList>
            <person name="Kawai M."/>
            <person name="Futagami T."/>
            <person name="Toyoda A."/>
            <person name="Takaki Y."/>
            <person name="Nishi S."/>
            <person name="Hori S."/>
            <person name="Arai W."/>
            <person name="Tsubouchi T."/>
            <person name="Morono Y."/>
            <person name="Uchiyama I."/>
            <person name="Ito T."/>
            <person name="Fujiyama A."/>
            <person name="Inagaki F."/>
            <person name="Takami H."/>
        </authorList>
    </citation>
    <scope>NUCLEOTIDE SEQUENCE</scope>
    <source>
        <strain evidence="1">Expedition CK06-06</strain>
    </source>
</reference>
<organism evidence="1">
    <name type="scientific">marine sediment metagenome</name>
    <dbReference type="NCBI Taxonomy" id="412755"/>
    <lineage>
        <taxon>unclassified sequences</taxon>
        <taxon>metagenomes</taxon>
        <taxon>ecological metagenomes</taxon>
    </lineage>
</organism>
<evidence type="ECO:0000313" key="1">
    <source>
        <dbReference type="EMBL" id="GAF89362.1"/>
    </source>
</evidence>
<proteinExistence type="predicted"/>
<sequence>MNILKTSKVKERFHQADLQITVGALVLLEGIVSRQVDQWVNNTKEGNVKRLTEHLVWVALGRNNL</sequence>
<name>X0TMJ8_9ZZZZ</name>
<evidence type="ECO:0008006" key="2">
    <source>
        <dbReference type="Google" id="ProtNLM"/>
    </source>
</evidence>
<gene>
    <name evidence="1" type="ORF">S01H1_31299</name>
</gene>
<dbReference type="EMBL" id="BARS01019302">
    <property type="protein sequence ID" value="GAF89362.1"/>
    <property type="molecule type" value="Genomic_DNA"/>
</dbReference>
<accession>X0TMJ8</accession>